<organism evidence="2 3">
    <name type="scientific">Synchytrium endobioticum</name>
    <dbReference type="NCBI Taxonomy" id="286115"/>
    <lineage>
        <taxon>Eukaryota</taxon>
        <taxon>Fungi</taxon>
        <taxon>Fungi incertae sedis</taxon>
        <taxon>Chytridiomycota</taxon>
        <taxon>Chytridiomycota incertae sedis</taxon>
        <taxon>Chytridiomycetes</taxon>
        <taxon>Synchytriales</taxon>
        <taxon>Synchytriaceae</taxon>
        <taxon>Synchytrium</taxon>
    </lineage>
</organism>
<evidence type="ECO:0000313" key="2">
    <source>
        <dbReference type="EMBL" id="TPX35630.1"/>
    </source>
</evidence>
<evidence type="ECO:0000256" key="1">
    <source>
        <dbReference type="SAM" id="MobiDB-lite"/>
    </source>
</evidence>
<reference evidence="2 3" key="1">
    <citation type="journal article" date="2019" name="Sci. Rep.">
        <title>Comparative genomics of chytrid fungi reveal insights into the obligate biotrophic and pathogenic lifestyle of Synchytrium endobioticum.</title>
        <authorList>
            <person name="van de Vossenberg B.T.L.H."/>
            <person name="Warris S."/>
            <person name="Nguyen H.D.T."/>
            <person name="van Gent-Pelzer M.P.E."/>
            <person name="Joly D.L."/>
            <person name="van de Geest H.C."/>
            <person name="Bonants P.J.M."/>
            <person name="Smith D.S."/>
            <person name="Levesque C.A."/>
            <person name="van der Lee T.A.J."/>
        </authorList>
    </citation>
    <scope>NUCLEOTIDE SEQUENCE [LARGE SCALE GENOMIC DNA]</scope>
    <source>
        <strain evidence="2 3">MB42</strain>
    </source>
</reference>
<sequence>MPVLEELSTCYLPHKRPINEVSTDIEPMELSDHIPVQVKRKKKAIGGRDSSTTITWTSATKRGSDDDVDMDYEGKRRRVDYTNSMEQKDDMHDNGLNVEGWRAARPRRKLTEGHDDISWLNNQATADALLSCFKQPKVRYLIENPGETSRPQSILTLPPLLPSLEEFLPKLLHQGIRWKQEHDHGSEIEDLGARIEEISDDEADRIAASTDHYTVHEFDDHRDSGSGGGVIDDVEMDVDPDYGCTSWDRGEQMERVSVRTA</sequence>
<dbReference type="Proteomes" id="UP000317494">
    <property type="component" value="Unassembled WGS sequence"/>
</dbReference>
<comment type="caution">
    <text evidence="2">The sequence shown here is derived from an EMBL/GenBank/DDBJ whole genome shotgun (WGS) entry which is preliminary data.</text>
</comment>
<proteinExistence type="predicted"/>
<name>A0A507C293_9FUNG</name>
<protein>
    <submittedName>
        <fullName evidence="2">Uncharacterized protein</fullName>
    </submittedName>
</protein>
<dbReference type="EMBL" id="QEAN01000466">
    <property type="protein sequence ID" value="TPX35630.1"/>
    <property type="molecule type" value="Genomic_DNA"/>
</dbReference>
<feature type="region of interest" description="Disordered" evidence="1">
    <location>
        <begin position="217"/>
        <end position="261"/>
    </location>
</feature>
<keyword evidence="3" id="KW-1185">Reference proteome</keyword>
<dbReference type="AlphaFoldDB" id="A0A507C293"/>
<gene>
    <name evidence="2" type="ORF">SeMB42_g07153</name>
</gene>
<evidence type="ECO:0000313" key="3">
    <source>
        <dbReference type="Proteomes" id="UP000317494"/>
    </source>
</evidence>
<feature type="compositionally biased region" description="Basic and acidic residues" evidence="1">
    <location>
        <begin position="248"/>
        <end position="261"/>
    </location>
</feature>
<dbReference type="VEuPathDB" id="FungiDB:SeMB42_g07153"/>
<accession>A0A507C293</accession>